<proteinExistence type="predicted"/>
<evidence type="ECO:0000313" key="1">
    <source>
        <dbReference type="EMBL" id="GAA4917419.1"/>
    </source>
</evidence>
<reference evidence="2" key="1">
    <citation type="journal article" date="2019" name="Int. J. Syst. Evol. Microbiol.">
        <title>The Global Catalogue of Microorganisms (GCM) 10K type strain sequencing project: providing services to taxonomists for standard genome sequencing and annotation.</title>
        <authorList>
            <consortium name="The Broad Institute Genomics Platform"/>
            <consortium name="The Broad Institute Genome Sequencing Center for Infectious Disease"/>
            <person name="Wu L."/>
            <person name="Ma J."/>
        </authorList>
    </citation>
    <scope>NUCLEOTIDE SEQUENCE [LARGE SCALE GENOMIC DNA]</scope>
    <source>
        <strain evidence="2">JCM 18283</strain>
    </source>
</reference>
<evidence type="ECO:0000313" key="2">
    <source>
        <dbReference type="Proteomes" id="UP001501436"/>
    </source>
</evidence>
<keyword evidence="2" id="KW-1185">Reference proteome</keyword>
<sequence length="142" mass="16411">MKNGLGWHTPAIRSDKPQAIREAMDSLSHTLGLRISNIKLSGVYTHKFRGVPDHPEVSFRTYYTALYQAGSINQLPGKGVEYYWIQTDKALPLLHFEFMKQQIRPILRDREKVWGGTFLITWEKNQFKNSEIIENVYQLGGS</sequence>
<organism evidence="1 2">
    <name type="scientific">Mucilaginibacter defluvii</name>
    <dbReference type="NCBI Taxonomy" id="1196019"/>
    <lineage>
        <taxon>Bacteria</taxon>
        <taxon>Pseudomonadati</taxon>
        <taxon>Bacteroidota</taxon>
        <taxon>Sphingobacteriia</taxon>
        <taxon>Sphingobacteriales</taxon>
        <taxon>Sphingobacteriaceae</taxon>
        <taxon>Mucilaginibacter</taxon>
    </lineage>
</organism>
<evidence type="ECO:0008006" key="3">
    <source>
        <dbReference type="Google" id="ProtNLM"/>
    </source>
</evidence>
<dbReference type="Proteomes" id="UP001501436">
    <property type="component" value="Unassembled WGS sequence"/>
</dbReference>
<dbReference type="InterPro" id="IPR015797">
    <property type="entry name" value="NUDIX_hydrolase-like_dom_sf"/>
</dbReference>
<comment type="caution">
    <text evidence="1">The sequence shown here is derived from an EMBL/GenBank/DDBJ whole genome shotgun (WGS) entry which is preliminary data.</text>
</comment>
<name>A0ABP9FVE4_9SPHI</name>
<gene>
    <name evidence="1" type="ORF">GCM10023313_21310</name>
</gene>
<accession>A0ABP9FVE4</accession>
<dbReference type="EMBL" id="BAABJI010000002">
    <property type="protein sequence ID" value="GAA4917419.1"/>
    <property type="molecule type" value="Genomic_DNA"/>
</dbReference>
<protein>
    <recommendedName>
        <fullName evidence="3">NUDIX domain-containing protein</fullName>
    </recommendedName>
</protein>
<dbReference type="SUPFAM" id="SSF55811">
    <property type="entry name" value="Nudix"/>
    <property type="match status" value="1"/>
</dbReference>